<dbReference type="RefSeq" id="WP_012599385.1">
    <property type="nucleotide sequence ID" value="NC_011732.1"/>
</dbReference>
<proteinExistence type="predicted"/>
<dbReference type="SUPFAM" id="SSF53300">
    <property type="entry name" value="vWA-like"/>
    <property type="match status" value="1"/>
</dbReference>
<dbReference type="AlphaFoldDB" id="B7KMY0"/>
<accession>B7KMY0</accession>
<reference evidence="3" key="1">
    <citation type="journal article" date="2011" name="MBio">
        <title>Novel metabolic attributes of the genus Cyanothece, comprising a group of unicellular nitrogen-fixing Cyanobacteria.</title>
        <authorList>
            <person name="Bandyopadhyay A."/>
            <person name="Elvitigala T."/>
            <person name="Welsh E."/>
            <person name="Stockel J."/>
            <person name="Liberton M."/>
            <person name="Min H."/>
            <person name="Sherman L.A."/>
            <person name="Pakrasi H.B."/>
        </authorList>
    </citation>
    <scope>NUCLEOTIDE SEQUENCE [LARGE SCALE GENOMIC DNA]</scope>
    <source>
        <strain evidence="3">PCC 7424</strain>
        <plasmid evidence="3">pP742404</plasmid>
    </source>
</reference>
<feature type="domain" description="VWFA" evidence="1">
    <location>
        <begin position="49"/>
        <end position="123"/>
    </location>
</feature>
<evidence type="ECO:0000313" key="2">
    <source>
        <dbReference type="EMBL" id="ACK74152.1"/>
    </source>
</evidence>
<dbReference type="HOGENOM" id="CLU_1802934_0_0_3"/>
<evidence type="ECO:0000313" key="3">
    <source>
        <dbReference type="Proteomes" id="UP000002384"/>
    </source>
</evidence>
<dbReference type="Proteomes" id="UP000002384">
    <property type="component" value="Plasmid pP742404"/>
</dbReference>
<sequence>MKKEQIKLDIFTERPIVRNDTTSELDVVIEIRSNQSIDELDTKKALNLCLVIDRSGSMSGEKLETAKKSCIDIFKQLGEKDLLTVVVFDDEAEVIVNPQVPKAEVIKKINQINDRGSTNLSLGWYLGLLELQTYMTQYNLPYQ</sequence>
<dbReference type="OrthoDB" id="571198at2"/>
<dbReference type="InterPro" id="IPR002035">
    <property type="entry name" value="VWF_A"/>
</dbReference>
<keyword evidence="3" id="KW-1185">Reference proteome</keyword>
<dbReference type="Pfam" id="PF13519">
    <property type="entry name" value="VWA_2"/>
    <property type="match status" value="1"/>
</dbReference>
<protein>
    <recommendedName>
        <fullName evidence="1">VWFA domain-containing protein</fullName>
    </recommendedName>
</protein>
<organism evidence="2 3">
    <name type="scientific">Gloeothece citriformis (strain PCC 7424)</name>
    <name type="common">Cyanothece sp. (strain PCC 7424)</name>
    <dbReference type="NCBI Taxonomy" id="65393"/>
    <lineage>
        <taxon>Bacteria</taxon>
        <taxon>Bacillati</taxon>
        <taxon>Cyanobacteriota</taxon>
        <taxon>Cyanophyceae</taxon>
        <taxon>Oscillatoriophycideae</taxon>
        <taxon>Chroococcales</taxon>
        <taxon>Aphanothecaceae</taxon>
        <taxon>Gloeothece</taxon>
        <taxon>Gloeothece citriformis</taxon>
    </lineage>
</organism>
<name>B7KMY0_GLOC7</name>
<keyword evidence="2" id="KW-0614">Plasmid</keyword>
<gene>
    <name evidence="2" type="ordered locus">PCC7424_5589</name>
</gene>
<dbReference type="KEGG" id="cyc:PCC7424_5589"/>
<dbReference type="EMBL" id="CP001295">
    <property type="protein sequence ID" value="ACK74152.1"/>
    <property type="molecule type" value="Genomic_DNA"/>
</dbReference>
<geneLocation type="plasmid" evidence="2 3">
    <name>pP742404</name>
</geneLocation>
<dbReference type="InterPro" id="IPR036465">
    <property type="entry name" value="vWFA_dom_sf"/>
</dbReference>
<evidence type="ECO:0000259" key="1">
    <source>
        <dbReference type="Pfam" id="PF13519"/>
    </source>
</evidence>
<dbReference type="Gene3D" id="3.40.50.410">
    <property type="entry name" value="von Willebrand factor, type A domain"/>
    <property type="match status" value="1"/>
</dbReference>